<evidence type="ECO:0000313" key="1">
    <source>
        <dbReference type="EMBL" id="CAE1244376.1"/>
    </source>
</evidence>
<accession>A0A812BWH1</accession>
<dbReference type="EC" id="3.1.26.11" evidence="1"/>
<dbReference type="PANTHER" id="PTHR46504:SF2">
    <property type="entry name" value="TRNASE Z TRZ1"/>
    <property type="match status" value="1"/>
</dbReference>
<comment type="caution">
    <text evidence="1">The sequence shown here is derived from an EMBL/GenBank/DDBJ whole genome shotgun (WGS) entry which is preliminary data.</text>
</comment>
<dbReference type="SUPFAM" id="SSF56281">
    <property type="entry name" value="Metallo-hydrolase/oxidoreductase"/>
    <property type="match status" value="1"/>
</dbReference>
<sequence length="377" mass="43237">MLKKHEVLSFASKTKSAGRIYKRNLHQDLCLTLTRRRETVRHLNDEDHFFFLNRRGFHTSKPSLTIAKKKAGSIIPSKSSPSLRGWLTLEGYRIYPWSISGLETCVVINAEDDKKLAVTFDIGYTTRPSVRCQQVFISHGHMDHVSGLFQHATKRSLYNLSPAVYYVPPNLVETLRNVGKQLHSLSGTPDILLDLDIRPIQPGDSVLVTPEYEIRPFATFHRVPSQGYLLYHRYKRLKPLYRHLRPKEIAVMENQCREENIYEVSWLPEVAFTGDTTFELFLNNPPADLLKVRVLILEATYLENVTPGIVRKARERGHTHLSEIIDHAHLFSDVERLVLIHLSDKYSSSFARDAVSFQMPPSLLNKVVIATLAKDRS</sequence>
<reference evidence="1" key="1">
    <citation type="submission" date="2021-01" db="EMBL/GenBank/DDBJ databases">
        <authorList>
            <person name="Li R."/>
            <person name="Bekaert M."/>
        </authorList>
    </citation>
    <scope>NUCLEOTIDE SEQUENCE</scope>
    <source>
        <strain evidence="1">Farmed</strain>
    </source>
</reference>
<protein>
    <submittedName>
        <fullName evidence="1">Rnz</fullName>
        <ecNumber evidence="1">3.1.26.11</ecNumber>
    </submittedName>
</protein>
<evidence type="ECO:0000313" key="2">
    <source>
        <dbReference type="Proteomes" id="UP000597762"/>
    </source>
</evidence>
<dbReference type="InterPro" id="IPR036866">
    <property type="entry name" value="RibonucZ/Hydroxyglut_hydro"/>
</dbReference>
<dbReference type="EMBL" id="CAHIKZ030000904">
    <property type="protein sequence ID" value="CAE1244376.1"/>
    <property type="molecule type" value="Genomic_DNA"/>
</dbReference>
<organism evidence="1 2">
    <name type="scientific">Acanthosepion pharaonis</name>
    <name type="common">Pharaoh cuttlefish</name>
    <name type="synonym">Sepia pharaonis</name>
    <dbReference type="NCBI Taxonomy" id="158019"/>
    <lineage>
        <taxon>Eukaryota</taxon>
        <taxon>Metazoa</taxon>
        <taxon>Spiralia</taxon>
        <taxon>Lophotrochozoa</taxon>
        <taxon>Mollusca</taxon>
        <taxon>Cephalopoda</taxon>
        <taxon>Coleoidea</taxon>
        <taxon>Decapodiformes</taxon>
        <taxon>Sepiida</taxon>
        <taxon>Sepiina</taxon>
        <taxon>Sepiidae</taxon>
        <taxon>Acanthosepion</taxon>
    </lineage>
</organism>
<dbReference type="GO" id="GO:0042781">
    <property type="term" value="F:3'-tRNA processing endoribonuclease activity"/>
    <property type="evidence" value="ECO:0007669"/>
    <property type="project" value="UniProtKB-EC"/>
</dbReference>
<dbReference type="PANTHER" id="PTHR46504">
    <property type="entry name" value="TRNASE Z TRZ1"/>
    <property type="match status" value="1"/>
</dbReference>
<proteinExistence type="predicted"/>
<keyword evidence="2" id="KW-1185">Reference proteome</keyword>
<dbReference type="OrthoDB" id="527344at2759"/>
<dbReference type="Gene3D" id="3.60.15.10">
    <property type="entry name" value="Ribonuclease Z/Hydroxyacylglutathione hydrolase-like"/>
    <property type="match status" value="1"/>
</dbReference>
<dbReference type="AlphaFoldDB" id="A0A812BWH1"/>
<dbReference type="Proteomes" id="UP000597762">
    <property type="component" value="Unassembled WGS sequence"/>
</dbReference>
<keyword evidence="1" id="KW-0378">Hydrolase</keyword>
<gene>
    <name evidence="1" type="ORF">SPHA_24273</name>
</gene>
<name>A0A812BWH1_ACAPH</name>